<accession>A0A2T4MZB4</accession>
<proteinExistence type="predicted"/>
<evidence type="ECO:0000313" key="3">
    <source>
        <dbReference type="Proteomes" id="UP000241986"/>
    </source>
</evidence>
<evidence type="ECO:0000313" key="2">
    <source>
        <dbReference type="EMBL" id="PTH79892.1"/>
    </source>
</evidence>
<gene>
    <name evidence="2" type="ORF">DAA48_16635</name>
</gene>
<dbReference type="Proteomes" id="UP000241986">
    <property type="component" value="Unassembled WGS sequence"/>
</dbReference>
<dbReference type="AlphaFoldDB" id="A0A2T4MZB4"/>
<dbReference type="Gene3D" id="2.160.20.120">
    <property type="match status" value="1"/>
</dbReference>
<dbReference type="EMBL" id="PZKL01000038">
    <property type="protein sequence ID" value="PTH79892.1"/>
    <property type="molecule type" value="Genomic_DNA"/>
</dbReference>
<organism evidence="2 3">
    <name type="scientific">Aeromonas veronii</name>
    <dbReference type="NCBI Taxonomy" id="654"/>
    <lineage>
        <taxon>Bacteria</taxon>
        <taxon>Pseudomonadati</taxon>
        <taxon>Pseudomonadota</taxon>
        <taxon>Gammaproteobacteria</taxon>
        <taxon>Aeromonadales</taxon>
        <taxon>Aeromonadaceae</taxon>
        <taxon>Aeromonas</taxon>
    </lineage>
</organism>
<feature type="domain" description="Putative auto-transporter adhesin head GIN" evidence="1">
    <location>
        <begin position="60"/>
        <end position="146"/>
    </location>
</feature>
<evidence type="ECO:0000259" key="1">
    <source>
        <dbReference type="Pfam" id="PF10988"/>
    </source>
</evidence>
<dbReference type="Pfam" id="PF10988">
    <property type="entry name" value="DUF2807"/>
    <property type="match status" value="1"/>
</dbReference>
<reference evidence="2 3" key="1">
    <citation type="submission" date="2018-03" db="EMBL/GenBank/DDBJ databases">
        <title>Aeromonas veronii whole genome sequencing and analysis.</title>
        <authorList>
            <person name="Xie H."/>
            <person name="Liu T."/>
            <person name="Wang K."/>
        </authorList>
    </citation>
    <scope>NUCLEOTIDE SEQUENCE [LARGE SCALE GENOMIC DNA]</scope>
    <source>
        <strain evidence="2 3">XH.VA.1</strain>
    </source>
</reference>
<protein>
    <recommendedName>
        <fullName evidence="1">Putative auto-transporter adhesin head GIN domain-containing protein</fullName>
    </recommendedName>
</protein>
<name>A0A2T4MZB4_AERVE</name>
<comment type="caution">
    <text evidence="2">The sequence shown here is derived from an EMBL/GenBank/DDBJ whole genome shotgun (WGS) entry which is preliminary data.</text>
</comment>
<sequence length="170" mass="18530">MFSWLFDLPEQVLNGTSDANSPFVIDCKNDSVCKSLSLDLFSSIFVDAPVIYEHEFSSQHGGSSSIEITGPENAVKNLEISVNGGCLEIKTIAGMKLGAPITIKTIGASIKKVVSMNHSRIMVRDVFCHQFELHCNDHSSVSLSGVTSKFKHYLGDFSSMNIDNLRVVSA</sequence>
<dbReference type="InterPro" id="IPR021255">
    <property type="entry name" value="DUF2807"/>
</dbReference>